<dbReference type="SUPFAM" id="SSF55144">
    <property type="entry name" value="LigT-like"/>
    <property type="match status" value="1"/>
</dbReference>
<comment type="caution">
    <text evidence="1">The sequence shown here is derived from an EMBL/GenBank/DDBJ whole genome shotgun (WGS) entry which is preliminary data.</text>
</comment>
<keyword evidence="1" id="KW-0436">Ligase</keyword>
<protein>
    <submittedName>
        <fullName evidence="1">2'-5' RNA ligase family protein</fullName>
    </submittedName>
</protein>
<dbReference type="GO" id="GO:0016874">
    <property type="term" value="F:ligase activity"/>
    <property type="evidence" value="ECO:0007669"/>
    <property type="project" value="UniProtKB-KW"/>
</dbReference>
<dbReference type="InterPro" id="IPR009097">
    <property type="entry name" value="Cyclic_Pdiesterase"/>
</dbReference>
<dbReference type="Proteomes" id="UP001564626">
    <property type="component" value="Unassembled WGS sequence"/>
</dbReference>
<organism evidence="1 2">
    <name type="scientific">Saccharopolyspora cebuensis</name>
    <dbReference type="NCBI Taxonomy" id="418759"/>
    <lineage>
        <taxon>Bacteria</taxon>
        <taxon>Bacillati</taxon>
        <taxon>Actinomycetota</taxon>
        <taxon>Actinomycetes</taxon>
        <taxon>Pseudonocardiales</taxon>
        <taxon>Pseudonocardiaceae</taxon>
        <taxon>Saccharopolyspora</taxon>
    </lineage>
</organism>
<sequence length="197" mass="20938">MPGPAVRPGGAGAEPVKLFTALWPPPEVVAHLDAALRALDPARVAAATRGLRGFRFTPVRRWHLTLCFHGEAEPGPLAAGLDERVPGLVAPRLRPAGAGTFRGVLWIGVRPVARADRSALRAAVLAAGGDPELFRPHLTVARWAAGRPDAALTGLLARYRGPEWVADDLGLTRSDQGENGPEYEIVHRLAVTRRTGG</sequence>
<accession>A0ABV4CKF5</accession>
<dbReference type="EMBL" id="JBGEHV010000038">
    <property type="protein sequence ID" value="MEY8041563.1"/>
    <property type="molecule type" value="Genomic_DNA"/>
</dbReference>
<dbReference type="Pfam" id="PF13563">
    <property type="entry name" value="2_5_RNA_ligase2"/>
    <property type="match status" value="1"/>
</dbReference>
<evidence type="ECO:0000313" key="2">
    <source>
        <dbReference type="Proteomes" id="UP001564626"/>
    </source>
</evidence>
<evidence type="ECO:0000313" key="1">
    <source>
        <dbReference type="EMBL" id="MEY8041563.1"/>
    </source>
</evidence>
<dbReference type="Gene3D" id="3.90.1140.10">
    <property type="entry name" value="Cyclic phosphodiesterase"/>
    <property type="match status" value="1"/>
</dbReference>
<keyword evidence="2" id="KW-1185">Reference proteome</keyword>
<proteinExistence type="predicted"/>
<reference evidence="1 2" key="1">
    <citation type="submission" date="2024-08" db="EMBL/GenBank/DDBJ databases">
        <title>Genome mining of Saccharopolyspora cebuensis PGLac3 from Nigerian medicinal plant.</title>
        <authorList>
            <person name="Ezeobiora C.E."/>
            <person name="Igbokwe N.H."/>
            <person name="Amin D.H."/>
            <person name="Mendie U.E."/>
        </authorList>
    </citation>
    <scope>NUCLEOTIDE SEQUENCE [LARGE SCALE GENOMIC DNA]</scope>
    <source>
        <strain evidence="1 2">PGLac3</strain>
    </source>
</reference>
<dbReference type="RefSeq" id="WP_345355322.1">
    <property type="nucleotide sequence ID" value="NZ_BAABII010000001.1"/>
</dbReference>
<gene>
    <name evidence="1" type="ORF">AB8O55_19325</name>
</gene>
<name>A0ABV4CKF5_9PSEU</name>